<protein>
    <recommendedName>
        <fullName evidence="3">Secretion system C-terminal sorting domain-containing protein</fullName>
    </recommendedName>
</protein>
<dbReference type="InterPro" id="IPR026444">
    <property type="entry name" value="Secre_tail"/>
</dbReference>
<dbReference type="STRING" id="1144750.SAMN05443431_101151"/>
<name>A0A1I3IWT9_9FLAO</name>
<feature type="domain" description="Secretion system C-terminal sorting" evidence="3">
    <location>
        <begin position="184"/>
        <end position="253"/>
    </location>
</feature>
<keyword evidence="5" id="KW-1185">Reference proteome</keyword>
<dbReference type="AlphaFoldDB" id="A0A1I3IWT9"/>
<keyword evidence="1 2" id="KW-0732">Signal</keyword>
<sequence>MKKLYTLLFTLTIMMSANSVLAQGMETFTNLGLSGTSYVDGSFVGDDAVTWNYIQCRDENGDNNNSGIDGKGIMLRRISDNSAISAQSGANGVGAVTFKLYKGFTGGGDRQVELFVNGTSYGTSTPFDDFTEHVFTATGIDVTGDVVIEIKNITSKQVIVDDVTWSASGQALSTDRFEATEFAIFPNPTTQGFVTIKTASSQPTTVVAFDVLGKQVLNTVLKTNRLDVSDLNAGVYILQLTQNGSTTTKKLVVQ</sequence>
<dbReference type="Proteomes" id="UP000199559">
    <property type="component" value="Unassembled WGS sequence"/>
</dbReference>
<reference evidence="5" key="1">
    <citation type="submission" date="2016-10" db="EMBL/GenBank/DDBJ databases">
        <authorList>
            <person name="Varghese N."/>
            <person name="Submissions S."/>
        </authorList>
    </citation>
    <scope>NUCLEOTIDE SEQUENCE [LARGE SCALE GENOMIC DNA]</scope>
    <source>
        <strain evidence="5">DSM 28881</strain>
    </source>
</reference>
<gene>
    <name evidence="4" type="ORF">SAMN05443431_101151</name>
</gene>
<dbReference type="EMBL" id="FORM01000001">
    <property type="protein sequence ID" value="SFI52441.1"/>
    <property type="molecule type" value="Genomic_DNA"/>
</dbReference>
<accession>A0A1I3IWT9</accession>
<dbReference type="NCBIfam" id="TIGR04183">
    <property type="entry name" value="Por_Secre_tail"/>
    <property type="match status" value="1"/>
</dbReference>
<evidence type="ECO:0000313" key="5">
    <source>
        <dbReference type="Proteomes" id="UP000199559"/>
    </source>
</evidence>
<proteinExistence type="predicted"/>
<dbReference type="RefSeq" id="WP_090836605.1">
    <property type="nucleotide sequence ID" value="NZ_FORM01000001.1"/>
</dbReference>
<evidence type="ECO:0000256" key="2">
    <source>
        <dbReference type="SAM" id="SignalP"/>
    </source>
</evidence>
<evidence type="ECO:0000313" key="4">
    <source>
        <dbReference type="EMBL" id="SFI52441.1"/>
    </source>
</evidence>
<organism evidence="4 5">
    <name type="scientific">Olleya namhaensis</name>
    <dbReference type="NCBI Taxonomy" id="1144750"/>
    <lineage>
        <taxon>Bacteria</taxon>
        <taxon>Pseudomonadati</taxon>
        <taxon>Bacteroidota</taxon>
        <taxon>Flavobacteriia</taxon>
        <taxon>Flavobacteriales</taxon>
        <taxon>Flavobacteriaceae</taxon>
    </lineage>
</organism>
<feature type="chain" id="PRO_5011612603" description="Secretion system C-terminal sorting domain-containing protein" evidence="2">
    <location>
        <begin position="23"/>
        <end position="254"/>
    </location>
</feature>
<evidence type="ECO:0000259" key="3">
    <source>
        <dbReference type="Pfam" id="PF18962"/>
    </source>
</evidence>
<dbReference type="Pfam" id="PF18962">
    <property type="entry name" value="Por_Secre_tail"/>
    <property type="match status" value="1"/>
</dbReference>
<feature type="signal peptide" evidence="2">
    <location>
        <begin position="1"/>
        <end position="22"/>
    </location>
</feature>
<evidence type="ECO:0000256" key="1">
    <source>
        <dbReference type="ARBA" id="ARBA00022729"/>
    </source>
</evidence>